<dbReference type="Proteomes" id="UP000199391">
    <property type="component" value="Unassembled WGS sequence"/>
</dbReference>
<evidence type="ECO:0000313" key="4">
    <source>
        <dbReference type="Proteomes" id="UP000199391"/>
    </source>
</evidence>
<sequence>MKTKITLLAGVLCALSACSTTDMTDKQASGTDSYGSPGSAGSTAAAATSGSSGTPGGWSASGTTGTAGAAAAGMDQAGAQRSTTGTMQSWSGVVTAIDPILRQDAMAMGAGAVGAAAVGGTMSREGSPTDKVYRVTMRADDGTTQTVIVENMPSYKTGDRVRSTNGSVQRE</sequence>
<protein>
    <recommendedName>
        <fullName evidence="5">Outer membrane lipoprotein</fullName>
    </recommendedName>
</protein>
<dbReference type="AlphaFoldDB" id="A0A1I7I9Z1"/>
<evidence type="ECO:0000313" key="3">
    <source>
        <dbReference type="EMBL" id="SFU69636.1"/>
    </source>
</evidence>
<dbReference type="PROSITE" id="PS51257">
    <property type="entry name" value="PROKAR_LIPOPROTEIN"/>
    <property type="match status" value="1"/>
</dbReference>
<keyword evidence="2" id="KW-0732">Signal</keyword>
<feature type="signal peptide" evidence="2">
    <location>
        <begin position="1"/>
        <end position="19"/>
    </location>
</feature>
<name>A0A1I7I9Z1_9BURK</name>
<reference evidence="4" key="1">
    <citation type="submission" date="2016-10" db="EMBL/GenBank/DDBJ databases">
        <authorList>
            <person name="Varghese N."/>
            <person name="Submissions S."/>
        </authorList>
    </citation>
    <scope>NUCLEOTIDE SEQUENCE [LARGE SCALE GENOMIC DNA]</scope>
    <source>
        <strain evidence="4">CGMCC 1.11014</strain>
    </source>
</reference>
<feature type="compositionally biased region" description="Low complexity" evidence="1">
    <location>
        <begin position="35"/>
        <end position="73"/>
    </location>
</feature>
<feature type="compositionally biased region" description="Polar residues" evidence="1">
    <location>
        <begin position="23"/>
        <end position="34"/>
    </location>
</feature>
<keyword evidence="4" id="KW-1185">Reference proteome</keyword>
<gene>
    <name evidence="3" type="ORF">SAMN05216552_1007211</name>
</gene>
<proteinExistence type="predicted"/>
<dbReference type="RefSeq" id="WP_229489844.1">
    <property type="nucleotide sequence ID" value="NZ_FPBO01000007.1"/>
</dbReference>
<accession>A0A1I7I9Z1</accession>
<dbReference type="STRING" id="1035707.SAMN05216552_1007211"/>
<organism evidence="3 4">
    <name type="scientific">Pseudoduganella namucuonensis</name>
    <dbReference type="NCBI Taxonomy" id="1035707"/>
    <lineage>
        <taxon>Bacteria</taxon>
        <taxon>Pseudomonadati</taxon>
        <taxon>Pseudomonadota</taxon>
        <taxon>Betaproteobacteria</taxon>
        <taxon>Burkholderiales</taxon>
        <taxon>Oxalobacteraceae</taxon>
        <taxon>Telluria group</taxon>
        <taxon>Pseudoduganella</taxon>
    </lineage>
</organism>
<feature type="chain" id="PRO_5011556369" description="Outer membrane lipoprotein" evidence="2">
    <location>
        <begin position="20"/>
        <end position="171"/>
    </location>
</feature>
<evidence type="ECO:0008006" key="5">
    <source>
        <dbReference type="Google" id="ProtNLM"/>
    </source>
</evidence>
<feature type="region of interest" description="Disordered" evidence="1">
    <location>
        <begin position="23"/>
        <end position="87"/>
    </location>
</feature>
<evidence type="ECO:0000256" key="1">
    <source>
        <dbReference type="SAM" id="MobiDB-lite"/>
    </source>
</evidence>
<evidence type="ECO:0000256" key="2">
    <source>
        <dbReference type="SAM" id="SignalP"/>
    </source>
</evidence>
<dbReference type="EMBL" id="FPBO01000007">
    <property type="protein sequence ID" value="SFU69636.1"/>
    <property type="molecule type" value="Genomic_DNA"/>
</dbReference>